<feature type="region of interest" description="Disordered" evidence="1">
    <location>
        <begin position="413"/>
        <end position="432"/>
    </location>
</feature>
<sequence length="1004" mass="111110">MTSGDDLRRLLAATLSPDKATVDAAAAGLDRVAADPRFPLAILAVAAGDGDQGMRVAAATYLKNHVRRNLEGSLSSSHVYKEFRDQLAQALLRVEAAILRVLIEVFRQVVKKDFVKDNLWPELIPQLKLVLQNSNLVGQGQHPEWNTINALKVLQTVVRPFQVLLSPDGIKLEYEQLLLITCKCMYFTVRSYMPSRVKQILPSFCKDMFRILDSLSFNSSPEDGAVMRLKIAKRCLIICCTLVTRHRKHADEYVLYCSTFLTHDPFTLITVVSFSNIFSIILLSHVLSQMPHIVNSAIKISKQSIKLSKLDSLPDRICSLSFDVISRVLETGPGWRLVSPHFSSLLDSAIFPALALNEKDIAEWEEDTDEYIQKNLPSELDDISGWTEDLFTARKSAINLLGVIALSKGPPVASAASKRKKGDKSKGKSQSSSIGELLVIPFLSKFPMPSHGEDASSIAVQNYFGVLMAYGGLQDFLTEKKELTITLIRNRILPLYSLDSCSPYLISTANWVIGQLALCLPEAMSMDIYHCLMKALTMEDVEDITCYPVCTSASGAIAELIENGYTPPDWLVLLHAVVKRISTGDESESALLFKLLGTIVEGGQEKVLPHIPEIVSNIVNTVAKLLPPAPDPWPQVVEQGFGALVSMAQAWESSAPDENKKHEKKLWQLGQSAISQTFSRLLQKAWLLPIEDMGLKFSSALPPPSCVNDASVLLEFIMRSVTYVEETASMKVFELVAVWADTVAYWDSWEEMEDQGVFNTIKEAINLHQRFDFSGFFLKMLPSQSENESQSSVIGQLSNFVTRAISAYPSATWRACSCIHTLLHAPNFSLGTEDARTPLAVSFAQAAFSRFKSVSDSPDGIWKPLLLAISSCYICYPDVIEQVLRNCDSNGYVIWTSALAQVSSTSFSPGLSSASEIKLAEEEFLERYALAAAGEAIEVVEEGDIDEETQDIELGSLDEVDIQQAVLSLMQNQPALQAQTLSDSLIERITGAFPEYEHLFHRQV</sequence>
<keyword evidence="3" id="KW-1185">Reference proteome</keyword>
<evidence type="ECO:0000313" key="2">
    <source>
        <dbReference type="EMBL" id="GJN05163.1"/>
    </source>
</evidence>
<organism evidence="2 3">
    <name type="scientific">Eleusine coracana subsp. coracana</name>
    <dbReference type="NCBI Taxonomy" id="191504"/>
    <lineage>
        <taxon>Eukaryota</taxon>
        <taxon>Viridiplantae</taxon>
        <taxon>Streptophyta</taxon>
        <taxon>Embryophyta</taxon>
        <taxon>Tracheophyta</taxon>
        <taxon>Spermatophyta</taxon>
        <taxon>Magnoliopsida</taxon>
        <taxon>Liliopsida</taxon>
        <taxon>Poales</taxon>
        <taxon>Poaceae</taxon>
        <taxon>PACMAD clade</taxon>
        <taxon>Chloridoideae</taxon>
        <taxon>Cynodonteae</taxon>
        <taxon>Eleusininae</taxon>
        <taxon>Eleusine</taxon>
    </lineage>
</organism>
<dbReference type="EMBL" id="BQKI01000011">
    <property type="protein sequence ID" value="GJN05163.1"/>
    <property type="molecule type" value="Genomic_DNA"/>
</dbReference>
<evidence type="ECO:0008006" key="4">
    <source>
        <dbReference type="Google" id="ProtNLM"/>
    </source>
</evidence>
<dbReference type="GO" id="GO:0006611">
    <property type="term" value="P:protein export from nucleus"/>
    <property type="evidence" value="ECO:0007669"/>
    <property type="project" value="TreeGrafter"/>
</dbReference>
<name>A0AAV5D437_ELECO</name>
<dbReference type="InterPro" id="IPR011989">
    <property type="entry name" value="ARM-like"/>
</dbReference>
<accession>A0AAV5D437</accession>
<gene>
    <name evidence="2" type="primary">ga22771</name>
    <name evidence="2" type="ORF">PR202_ga22771</name>
</gene>
<protein>
    <recommendedName>
        <fullName evidence="4">Importin N-terminal domain-containing protein</fullName>
    </recommendedName>
</protein>
<dbReference type="GO" id="GO:0005829">
    <property type="term" value="C:cytosol"/>
    <property type="evidence" value="ECO:0007669"/>
    <property type="project" value="TreeGrafter"/>
</dbReference>
<dbReference type="GO" id="GO:0005049">
    <property type="term" value="F:nuclear export signal receptor activity"/>
    <property type="evidence" value="ECO:0007669"/>
    <property type="project" value="TreeGrafter"/>
</dbReference>
<dbReference type="Gene3D" id="1.25.10.10">
    <property type="entry name" value="Leucine-rich Repeat Variant"/>
    <property type="match status" value="1"/>
</dbReference>
<reference evidence="2" key="1">
    <citation type="journal article" date="2018" name="DNA Res.">
        <title>Multiple hybrid de novo genome assembly of finger millet, an orphan allotetraploid crop.</title>
        <authorList>
            <person name="Hatakeyama M."/>
            <person name="Aluri S."/>
            <person name="Balachadran M.T."/>
            <person name="Sivarajan S.R."/>
            <person name="Patrignani A."/>
            <person name="Gruter S."/>
            <person name="Poveda L."/>
            <person name="Shimizu-Inatsugi R."/>
            <person name="Baeten J."/>
            <person name="Francoijs K.J."/>
            <person name="Nataraja K.N."/>
            <person name="Reddy Y.A.N."/>
            <person name="Phadnis S."/>
            <person name="Ravikumar R.L."/>
            <person name="Schlapbach R."/>
            <person name="Sreeman S.M."/>
            <person name="Shimizu K.K."/>
        </authorList>
    </citation>
    <scope>NUCLEOTIDE SEQUENCE</scope>
</reference>
<dbReference type="PANTHER" id="PTHR10997:SF29">
    <property type="entry name" value="ARM REPEAT SUPERFAMILY PROTEIN"/>
    <property type="match status" value="1"/>
</dbReference>
<dbReference type="PANTHER" id="PTHR10997">
    <property type="entry name" value="IMPORTIN-7, 8, 11"/>
    <property type="match status" value="1"/>
</dbReference>
<proteinExistence type="predicted"/>
<dbReference type="AlphaFoldDB" id="A0AAV5D437"/>
<dbReference type="GO" id="GO:0006606">
    <property type="term" value="P:protein import into nucleus"/>
    <property type="evidence" value="ECO:0007669"/>
    <property type="project" value="TreeGrafter"/>
</dbReference>
<dbReference type="GO" id="GO:0005635">
    <property type="term" value="C:nuclear envelope"/>
    <property type="evidence" value="ECO:0007669"/>
    <property type="project" value="TreeGrafter"/>
</dbReference>
<dbReference type="InterPro" id="IPR016024">
    <property type="entry name" value="ARM-type_fold"/>
</dbReference>
<dbReference type="SUPFAM" id="SSF48371">
    <property type="entry name" value="ARM repeat"/>
    <property type="match status" value="1"/>
</dbReference>
<evidence type="ECO:0000313" key="3">
    <source>
        <dbReference type="Proteomes" id="UP001054889"/>
    </source>
</evidence>
<comment type="caution">
    <text evidence="2">The sequence shown here is derived from an EMBL/GenBank/DDBJ whole genome shotgun (WGS) entry which is preliminary data.</text>
</comment>
<reference evidence="2" key="2">
    <citation type="submission" date="2021-12" db="EMBL/GenBank/DDBJ databases">
        <title>Resequencing data analysis of finger millet.</title>
        <authorList>
            <person name="Hatakeyama M."/>
            <person name="Aluri S."/>
            <person name="Balachadran M.T."/>
            <person name="Sivarajan S.R."/>
            <person name="Poveda L."/>
            <person name="Shimizu-Inatsugi R."/>
            <person name="Schlapbach R."/>
            <person name="Sreeman S.M."/>
            <person name="Shimizu K.K."/>
        </authorList>
    </citation>
    <scope>NUCLEOTIDE SEQUENCE</scope>
</reference>
<dbReference type="Proteomes" id="UP001054889">
    <property type="component" value="Unassembled WGS sequence"/>
</dbReference>
<evidence type="ECO:0000256" key="1">
    <source>
        <dbReference type="SAM" id="MobiDB-lite"/>
    </source>
</evidence>